<feature type="domain" description="Sushi" evidence="8">
    <location>
        <begin position="821"/>
        <end position="895"/>
    </location>
</feature>
<evidence type="ECO:0000259" key="7">
    <source>
        <dbReference type="PROSITE" id="PS50026"/>
    </source>
</evidence>
<dbReference type="PANTHER" id="PTHR19325">
    <property type="entry name" value="COMPLEMENT COMPONENT-RELATED SUSHI DOMAIN-CONTAINING"/>
    <property type="match status" value="1"/>
</dbReference>
<evidence type="ECO:0000256" key="6">
    <source>
        <dbReference type="PROSITE-ProRule" id="PRU00302"/>
    </source>
</evidence>
<evidence type="ECO:0000256" key="1">
    <source>
        <dbReference type="ARBA" id="ARBA00022659"/>
    </source>
</evidence>
<feature type="domain" description="Sushi" evidence="8">
    <location>
        <begin position="467"/>
        <end position="532"/>
    </location>
</feature>
<name>A0A7J7KR99_BUGNE</name>
<protein>
    <submittedName>
        <fullName evidence="9">SVEP1</fullName>
    </submittedName>
</protein>
<evidence type="ECO:0000313" key="10">
    <source>
        <dbReference type="Proteomes" id="UP000593567"/>
    </source>
</evidence>
<dbReference type="AlphaFoldDB" id="A0A7J7KR99"/>
<dbReference type="InterPro" id="IPR036383">
    <property type="entry name" value="TSP1_rpt_sf"/>
</dbReference>
<keyword evidence="1 6" id="KW-0768">Sushi</keyword>
<dbReference type="Proteomes" id="UP000593567">
    <property type="component" value="Unassembled WGS sequence"/>
</dbReference>
<dbReference type="PROSITE" id="PS00022">
    <property type="entry name" value="EGF_1"/>
    <property type="match status" value="1"/>
</dbReference>
<dbReference type="SUPFAM" id="SSF57535">
    <property type="entry name" value="Complement control module/SCR domain"/>
    <property type="match status" value="6"/>
</dbReference>
<keyword evidence="3 5" id="KW-1015">Disulfide bond</keyword>
<feature type="domain" description="Sushi" evidence="8">
    <location>
        <begin position="967"/>
        <end position="1023"/>
    </location>
</feature>
<dbReference type="PROSITE" id="PS50923">
    <property type="entry name" value="SUSHI"/>
    <property type="match status" value="5"/>
</dbReference>
<feature type="disulfide bond" evidence="5">
    <location>
        <begin position="294"/>
        <end position="304"/>
    </location>
</feature>
<dbReference type="Gene3D" id="2.10.25.10">
    <property type="entry name" value="Laminin"/>
    <property type="match status" value="1"/>
</dbReference>
<dbReference type="PROSITE" id="PS50026">
    <property type="entry name" value="EGF_3"/>
    <property type="match status" value="1"/>
</dbReference>
<dbReference type="SUPFAM" id="SSF57440">
    <property type="entry name" value="Kringle-like"/>
    <property type="match status" value="1"/>
</dbReference>
<comment type="caution">
    <text evidence="9">The sequence shown here is derived from an EMBL/GenBank/DDBJ whole genome shotgun (WGS) entry which is preliminary data.</text>
</comment>
<dbReference type="Pfam" id="PF00084">
    <property type="entry name" value="Sushi"/>
    <property type="match status" value="2"/>
</dbReference>
<evidence type="ECO:0000256" key="5">
    <source>
        <dbReference type="PROSITE-ProRule" id="PRU00076"/>
    </source>
</evidence>
<organism evidence="9 10">
    <name type="scientific">Bugula neritina</name>
    <name type="common">Brown bryozoan</name>
    <name type="synonym">Sertularia neritina</name>
    <dbReference type="NCBI Taxonomy" id="10212"/>
    <lineage>
        <taxon>Eukaryota</taxon>
        <taxon>Metazoa</taxon>
        <taxon>Spiralia</taxon>
        <taxon>Lophotrochozoa</taxon>
        <taxon>Bryozoa</taxon>
        <taxon>Gymnolaemata</taxon>
        <taxon>Cheilostomatida</taxon>
        <taxon>Flustrina</taxon>
        <taxon>Buguloidea</taxon>
        <taxon>Bugulidae</taxon>
        <taxon>Bugula</taxon>
    </lineage>
</organism>
<evidence type="ECO:0000313" key="9">
    <source>
        <dbReference type="EMBL" id="KAF6040669.1"/>
    </source>
</evidence>
<reference evidence="9" key="1">
    <citation type="submission" date="2020-06" db="EMBL/GenBank/DDBJ databases">
        <title>Draft genome of Bugula neritina, a colonial animal packing powerful symbionts and potential medicines.</title>
        <authorList>
            <person name="Rayko M."/>
        </authorList>
    </citation>
    <scope>NUCLEOTIDE SEQUENCE [LARGE SCALE GENOMIC DNA]</scope>
    <source>
        <strain evidence="9">Kwan_BN1</strain>
    </source>
</reference>
<accession>A0A7J7KR99</accession>
<dbReference type="InterPro" id="IPR000436">
    <property type="entry name" value="Sushi_SCR_CCP_dom"/>
</dbReference>
<evidence type="ECO:0000256" key="3">
    <source>
        <dbReference type="ARBA" id="ARBA00023157"/>
    </source>
</evidence>
<dbReference type="InterPro" id="IPR000742">
    <property type="entry name" value="EGF"/>
</dbReference>
<sequence length="1141" mass="127393">MLVILVEEELDSAECYFTSDLGYSYDGEVNTGCDGSACMSWDHYLIKDLFVRHVQENSRLVRNYEGSGYTKPWCYVKVAAETIDGITRPSYITRQASGLPKCRMSFAQKLHISMLVLSLVFWFEGHYTCDIGYRLENSSDPTQELHYFIAHCVEAEPCCGEESVVSLNWTNQDIRCIELFSSAEAFCPFPSVDFANVTVIGDATLSSNDIMLHGYNLHVECTTGYYYYWPEESKNVTELTITCQEDNNWNTSISKCVSTECYGRCKNGWCVLTEMVCNCTGTGYTGPECDIPVCEANCFDHGVCSSPNNCSCHEGYDGEFCEKKLFCDPPLIIENAEHNLNTSNEVQWPINQAVMYSCKGESVHYNGSLEGSCSVNTTWDFTEGEPHCYNICTCGNYSLNTSSNIISTYYNHTLPSGVSGLFPGAKINFSCLVNYAYVGDNSTSHCEQTAPGECNWSNIGDVFCQKLFCDPPLMIENAEHNLNTSNDLQWPINQAVMYSCKGESVHYNGSLEGSCNVNTTWDFTEGEPHCYNICTCGNYSLNTSSNIISTYYNHTLPSGVSGLFPGAKINFSCPVNYAYVGDNSTSHCEQTAPGECNWSNIGNFFCQKLYCEYMTSPSNGSVIHQSPSSILYNTVDVAGINSTYRVECDEGFLPDTNYSVTCVANITGVDPVWDQPRPECSKELVEAGLINTTLPQMHYNLLNKDWVPIGTELTVICGKNTLPLLKPTIVCEVSENVANWNDTLPECKASFCTSRPHNITNGYTYITNHTESEQYPPGTIFSMNCSVGYVGSVVNYTMCVWNEETGLSDWTSSSHHVCYKTFCEIPAPNAVEFASFKVKFAEEGSFSSSIAQNGTKLRFTCDEGYTLTNGSLAQVCRRYDREDASWRRRRPTCSRVKCSYSLGNGTESSGDLPDLLDYGEILTVNCKEGLFPYYGDYERQCLQSGQLSGIQLNCFANMFASVCFTATPCESPTLNKHVDVEWELGGKRITFKCEEGYKRLSGNREMNCQPNGKWIGEPLACFSDGEWSSWSNWDPLCSIIYTHNTSRTRSCTNPAPFNGGQDCAGSINKQTLPCRKRLYSFFADGIWSEWSIVNRYGCQTQLCAEGDTMLPTNNPDILCYCTGRFYSCHHCLYLNMSLLHV</sequence>
<dbReference type="OrthoDB" id="6273859at2759"/>
<dbReference type="PANTHER" id="PTHR19325:SF575">
    <property type="entry name" value="LOCOMOTION-RELATED PROTEIN HIKARU GENKI"/>
    <property type="match status" value="1"/>
</dbReference>
<keyword evidence="2" id="KW-0677">Repeat</keyword>
<dbReference type="SMART" id="SM00032">
    <property type="entry name" value="CCP"/>
    <property type="match status" value="10"/>
</dbReference>
<evidence type="ECO:0000256" key="2">
    <source>
        <dbReference type="ARBA" id="ARBA00022737"/>
    </source>
</evidence>
<evidence type="ECO:0000259" key="8">
    <source>
        <dbReference type="PROSITE" id="PS50923"/>
    </source>
</evidence>
<keyword evidence="4" id="KW-0325">Glycoprotein</keyword>
<proteinExistence type="predicted"/>
<gene>
    <name evidence="9" type="ORF">EB796_001021</name>
</gene>
<comment type="caution">
    <text evidence="5">Lacks conserved residue(s) required for the propagation of feature annotation.</text>
</comment>
<feature type="domain" description="Sushi" evidence="8">
    <location>
        <begin position="325"/>
        <end position="390"/>
    </location>
</feature>
<dbReference type="PROSITE" id="PS01186">
    <property type="entry name" value="EGF_2"/>
    <property type="match status" value="1"/>
</dbReference>
<feature type="disulfide bond" evidence="5">
    <location>
        <begin position="312"/>
        <end position="321"/>
    </location>
</feature>
<feature type="domain" description="EGF-like" evidence="7">
    <location>
        <begin position="290"/>
        <end position="322"/>
    </location>
</feature>
<dbReference type="InterPro" id="IPR013806">
    <property type="entry name" value="Kringle-like"/>
</dbReference>
<dbReference type="CDD" id="cd00033">
    <property type="entry name" value="CCP"/>
    <property type="match status" value="1"/>
</dbReference>
<keyword evidence="10" id="KW-1185">Reference proteome</keyword>
<dbReference type="Gene3D" id="2.10.70.10">
    <property type="entry name" value="Complement Module, domain 1"/>
    <property type="match status" value="4"/>
</dbReference>
<dbReference type="Gene3D" id="2.20.100.10">
    <property type="entry name" value="Thrombospondin type-1 (TSP1) repeat"/>
    <property type="match status" value="1"/>
</dbReference>
<dbReference type="EMBL" id="VXIV02000116">
    <property type="protein sequence ID" value="KAF6040669.1"/>
    <property type="molecule type" value="Genomic_DNA"/>
</dbReference>
<keyword evidence="5" id="KW-0245">EGF-like domain</keyword>
<feature type="domain" description="Sushi" evidence="8">
    <location>
        <begin position="185"/>
        <end position="258"/>
    </location>
</feature>
<dbReference type="InterPro" id="IPR035976">
    <property type="entry name" value="Sushi/SCR/CCP_sf"/>
</dbReference>
<evidence type="ECO:0000256" key="4">
    <source>
        <dbReference type="ARBA" id="ARBA00023180"/>
    </source>
</evidence>
<dbReference type="InterPro" id="IPR050350">
    <property type="entry name" value="Compl-Cell_Adhes-Reg"/>
</dbReference>